<protein>
    <submittedName>
        <fullName evidence="1">Uncharacterized protein</fullName>
    </submittedName>
</protein>
<organism evidence="1">
    <name type="scientific">viral metagenome</name>
    <dbReference type="NCBI Taxonomy" id="1070528"/>
    <lineage>
        <taxon>unclassified sequences</taxon>
        <taxon>metagenomes</taxon>
        <taxon>organismal metagenomes</taxon>
    </lineage>
</organism>
<name>A0A6C0DJT8_9ZZZZ</name>
<evidence type="ECO:0000313" key="1">
    <source>
        <dbReference type="EMBL" id="QHT16823.1"/>
    </source>
</evidence>
<accession>A0A6C0DJT8</accession>
<dbReference type="EMBL" id="MN739627">
    <property type="protein sequence ID" value="QHT16823.1"/>
    <property type="molecule type" value="Genomic_DNA"/>
</dbReference>
<proteinExistence type="predicted"/>
<dbReference type="AlphaFoldDB" id="A0A6C0DJT8"/>
<reference evidence="1" key="1">
    <citation type="journal article" date="2020" name="Nature">
        <title>Giant virus diversity and host interactions through global metagenomics.</title>
        <authorList>
            <person name="Schulz F."/>
            <person name="Roux S."/>
            <person name="Paez-Espino D."/>
            <person name="Jungbluth S."/>
            <person name="Walsh D.A."/>
            <person name="Denef V.J."/>
            <person name="McMahon K.D."/>
            <person name="Konstantinidis K.T."/>
            <person name="Eloe-Fadrosh E.A."/>
            <person name="Kyrpides N.C."/>
            <person name="Woyke T."/>
        </authorList>
    </citation>
    <scope>NUCLEOTIDE SEQUENCE</scope>
    <source>
        <strain evidence="1">GVMAG-M-3300023174-207</strain>
    </source>
</reference>
<sequence>MDDTCVVITGLLRNNFIQPLIEMYKEVPHKIISTWKDQPHIDDLRNEGFVIQLNNYPSYRNCTNYQTVNIREGCLLAKSLGFSYVIRMRTDLICNDVVKFMGCIGHLYKERITVLGYIQTILFYIIDFFVAGPINEMLLVFNEEQKEEDKRFVEQYWMEEYFNKKDLTLAEVKERLYSCLQVLQDNNIEMEIISKNWGKIIGKYCKQNIILN</sequence>